<dbReference type="Proteomes" id="UP001549111">
    <property type="component" value="Unassembled WGS sequence"/>
</dbReference>
<evidence type="ECO:0000313" key="5">
    <source>
        <dbReference type="Proteomes" id="UP001549111"/>
    </source>
</evidence>
<feature type="domain" description="CheW-like" evidence="1">
    <location>
        <begin position="7"/>
        <end position="142"/>
    </location>
</feature>
<gene>
    <name evidence="2" type="ORF">ABIC99_001512</name>
    <name evidence="3" type="ORF">EWH46_06540</name>
</gene>
<dbReference type="EMBL" id="JBEPLS010000004">
    <property type="protein sequence ID" value="MET3603721.1"/>
    <property type="molecule type" value="Genomic_DNA"/>
</dbReference>
<dbReference type="GO" id="GO:0007165">
    <property type="term" value="P:signal transduction"/>
    <property type="evidence" value="ECO:0007669"/>
    <property type="project" value="InterPro"/>
</dbReference>
<dbReference type="SUPFAM" id="SSF50341">
    <property type="entry name" value="CheW-like"/>
    <property type="match status" value="3"/>
</dbReference>
<dbReference type="OrthoDB" id="8573762at2"/>
<dbReference type="InterPro" id="IPR039315">
    <property type="entry name" value="CheW"/>
</dbReference>
<dbReference type="Gene3D" id="2.40.50.180">
    <property type="entry name" value="CheA-289, Domain 4"/>
    <property type="match status" value="3"/>
</dbReference>
<dbReference type="EMBL" id="CP035708">
    <property type="protein sequence ID" value="QEN00468.1"/>
    <property type="molecule type" value="Genomic_DNA"/>
</dbReference>
<name>A0A5C1PZ63_9BURK</name>
<dbReference type="Gene3D" id="2.30.30.40">
    <property type="entry name" value="SH3 Domains"/>
    <property type="match status" value="2"/>
</dbReference>
<organism evidence="3 4">
    <name type="scientific">Sphaerotilus sulfidivorans</name>
    <dbReference type="NCBI Taxonomy" id="639200"/>
    <lineage>
        <taxon>Bacteria</taxon>
        <taxon>Pseudomonadati</taxon>
        <taxon>Pseudomonadota</taxon>
        <taxon>Betaproteobacteria</taxon>
        <taxon>Burkholderiales</taxon>
        <taxon>Sphaerotilaceae</taxon>
        <taxon>Sphaerotilus</taxon>
    </lineage>
</organism>
<dbReference type="PANTHER" id="PTHR22617">
    <property type="entry name" value="CHEMOTAXIS SENSOR HISTIDINE KINASE-RELATED"/>
    <property type="match status" value="1"/>
</dbReference>
<feature type="domain" description="CheW-like" evidence="1">
    <location>
        <begin position="357"/>
        <end position="468"/>
    </location>
</feature>
<evidence type="ECO:0000313" key="4">
    <source>
        <dbReference type="Proteomes" id="UP000323522"/>
    </source>
</evidence>
<proteinExistence type="predicted"/>
<feature type="domain" description="CheW-like" evidence="1">
    <location>
        <begin position="168"/>
        <end position="315"/>
    </location>
</feature>
<dbReference type="PANTHER" id="PTHR22617:SF23">
    <property type="entry name" value="CHEMOTAXIS PROTEIN CHEW"/>
    <property type="match status" value="1"/>
</dbReference>
<protein>
    <submittedName>
        <fullName evidence="2">Purine-binding chemotaxis protein CheW</fullName>
    </submittedName>
</protein>
<dbReference type="GO" id="GO:0005829">
    <property type="term" value="C:cytosol"/>
    <property type="evidence" value="ECO:0007669"/>
    <property type="project" value="TreeGrafter"/>
</dbReference>
<accession>A0A5C1PZ63</accession>
<evidence type="ECO:0000259" key="1">
    <source>
        <dbReference type="PROSITE" id="PS50851"/>
    </source>
</evidence>
<dbReference type="InterPro" id="IPR002545">
    <property type="entry name" value="CheW-lke_dom"/>
</dbReference>
<dbReference type="RefSeq" id="WP_149503200.1">
    <property type="nucleotide sequence ID" value="NZ_CP035708.1"/>
</dbReference>
<dbReference type="PROSITE" id="PS50851">
    <property type="entry name" value="CHEW"/>
    <property type="match status" value="3"/>
</dbReference>
<dbReference type="InterPro" id="IPR036061">
    <property type="entry name" value="CheW-like_dom_sf"/>
</dbReference>
<dbReference type="Pfam" id="PF01584">
    <property type="entry name" value="CheW"/>
    <property type="match status" value="3"/>
</dbReference>
<evidence type="ECO:0000313" key="2">
    <source>
        <dbReference type="EMBL" id="MET3603721.1"/>
    </source>
</evidence>
<dbReference type="GO" id="GO:0006935">
    <property type="term" value="P:chemotaxis"/>
    <property type="evidence" value="ECO:0007669"/>
    <property type="project" value="InterPro"/>
</dbReference>
<reference evidence="2 5" key="2">
    <citation type="submission" date="2024-06" db="EMBL/GenBank/DDBJ databases">
        <title>Genomic Encyclopedia of Type Strains, Phase IV (KMG-IV): sequencing the most valuable type-strain genomes for metagenomic binning, comparative biology and taxonomic classification.</title>
        <authorList>
            <person name="Goeker M."/>
        </authorList>
    </citation>
    <scope>NUCLEOTIDE SEQUENCE [LARGE SCALE GENOMIC DNA]</scope>
    <source>
        <strain evidence="2 5">D-501</strain>
    </source>
</reference>
<reference evidence="3 4" key="1">
    <citation type="submission" date="2019-02" db="EMBL/GenBank/DDBJ databases">
        <title>Complete Genome Sequence and Methylome Analysis of Sphaerotilus natans subsp. sulfidivorans D-507.</title>
        <authorList>
            <person name="Fomenkov A."/>
            <person name="Gridneva E."/>
            <person name="Smolyakov D."/>
            <person name="Dubinina G."/>
            <person name="Vincze T."/>
            <person name="Grabovich M."/>
            <person name="Roberts R.J."/>
        </authorList>
    </citation>
    <scope>NUCLEOTIDE SEQUENCE [LARGE SCALE GENOMIC DNA]</scope>
    <source>
        <strain evidence="3 4">D-507</strain>
    </source>
</reference>
<dbReference type="KEGG" id="snn:EWH46_06540"/>
<dbReference type="Proteomes" id="UP000323522">
    <property type="component" value="Chromosome"/>
</dbReference>
<dbReference type="SMART" id="SM00260">
    <property type="entry name" value="CheW"/>
    <property type="match status" value="2"/>
</dbReference>
<dbReference type="AlphaFoldDB" id="A0A5C1PZ63"/>
<sequence>MSGIDPAGDFGGLRIGGLQLALPMSALREVVPCGRLERLPARAEGLLGAIDLRGVLVPVLDLRPLIGLAADPLDWPCVVLVIHDGLILGLLCEGVTGVFRSEGQRLNRAAQDGLMAGSLRRADDGSLLSVLSPAALLALPGLPRVEDPEPQRQRVHDGSIGDEPLASGLPMLLLLCGRVPLALPAMAVHATLPSPQVCASVLAGSGACVGVLEHAGEEVPVVDLPALCGLGRLERPAGALQQAFLMRLEAGLVAFLIDRVLDVVRVDDDAVLPVPAFALPRRELFEGGLAIQALTDEVRALLPSSVQQFLVLSPQGLQGHAGLQALAASGRPVAALRGVDTSLAMDGAATAALQAAGQRAMVTYQLGREVATPIGQICEILPFGCEIAVLEVGGAMLGLVAHRGRSIPVMCLSRLHGLPPPEVGPAVSVLVVEADAGEQLGFAVPMLRSIEPADWEPALPALATAATR</sequence>
<evidence type="ECO:0000313" key="3">
    <source>
        <dbReference type="EMBL" id="QEN00468.1"/>
    </source>
</evidence>
<keyword evidence="5" id="KW-1185">Reference proteome</keyword>